<gene>
    <name evidence="8" type="ORF">D9758_011079</name>
</gene>
<name>A0A8H5CSG6_9AGAR</name>
<evidence type="ECO:0000256" key="4">
    <source>
        <dbReference type="ARBA" id="ARBA00022989"/>
    </source>
</evidence>
<dbReference type="OrthoDB" id="6730379at2759"/>
<feature type="transmembrane region" description="Helical" evidence="7">
    <location>
        <begin position="135"/>
        <end position="158"/>
    </location>
</feature>
<dbReference type="SUPFAM" id="SSF103473">
    <property type="entry name" value="MFS general substrate transporter"/>
    <property type="match status" value="1"/>
</dbReference>
<accession>A0A8H5CSG6</accession>
<keyword evidence="3 7" id="KW-0812">Transmembrane</keyword>
<keyword evidence="2" id="KW-0813">Transport</keyword>
<keyword evidence="9" id="KW-1185">Reference proteome</keyword>
<dbReference type="EMBL" id="JAACJM010000096">
    <property type="protein sequence ID" value="KAF5347196.1"/>
    <property type="molecule type" value="Genomic_DNA"/>
</dbReference>
<evidence type="ECO:0000256" key="5">
    <source>
        <dbReference type="ARBA" id="ARBA00023136"/>
    </source>
</evidence>
<evidence type="ECO:0000256" key="2">
    <source>
        <dbReference type="ARBA" id="ARBA00022448"/>
    </source>
</evidence>
<dbReference type="PANTHER" id="PTHR43791:SF7">
    <property type="entry name" value="MAJOR FACILITATOR SUPERFAMILY (MFS) PROFILE DOMAIN-CONTAINING PROTEIN"/>
    <property type="match status" value="1"/>
</dbReference>
<feature type="transmembrane region" description="Helical" evidence="7">
    <location>
        <begin position="45"/>
        <end position="63"/>
    </location>
</feature>
<dbReference type="GO" id="GO:0016020">
    <property type="term" value="C:membrane"/>
    <property type="evidence" value="ECO:0007669"/>
    <property type="project" value="UniProtKB-SubCell"/>
</dbReference>
<feature type="compositionally biased region" description="Basic and acidic residues" evidence="6">
    <location>
        <begin position="448"/>
        <end position="470"/>
    </location>
</feature>
<protein>
    <submittedName>
        <fullName evidence="8">Uncharacterized protein</fullName>
    </submittedName>
</protein>
<keyword evidence="4 7" id="KW-1133">Transmembrane helix</keyword>
<dbReference type="AlphaFoldDB" id="A0A8H5CSG6"/>
<dbReference type="PANTHER" id="PTHR43791">
    <property type="entry name" value="PERMEASE-RELATED"/>
    <property type="match status" value="1"/>
</dbReference>
<feature type="transmembrane region" description="Helical" evidence="7">
    <location>
        <begin position="305"/>
        <end position="322"/>
    </location>
</feature>
<evidence type="ECO:0000313" key="8">
    <source>
        <dbReference type="EMBL" id="KAF5347196.1"/>
    </source>
</evidence>
<dbReference type="GO" id="GO:0022857">
    <property type="term" value="F:transmembrane transporter activity"/>
    <property type="evidence" value="ECO:0007669"/>
    <property type="project" value="InterPro"/>
</dbReference>
<evidence type="ECO:0000256" key="1">
    <source>
        <dbReference type="ARBA" id="ARBA00004141"/>
    </source>
</evidence>
<reference evidence="8 9" key="1">
    <citation type="journal article" date="2020" name="ISME J.">
        <title>Uncovering the hidden diversity of litter-decomposition mechanisms in mushroom-forming fungi.</title>
        <authorList>
            <person name="Floudas D."/>
            <person name="Bentzer J."/>
            <person name="Ahren D."/>
            <person name="Johansson T."/>
            <person name="Persson P."/>
            <person name="Tunlid A."/>
        </authorList>
    </citation>
    <scope>NUCLEOTIDE SEQUENCE [LARGE SCALE GENOMIC DNA]</scope>
    <source>
        <strain evidence="8 9">CBS 291.85</strain>
    </source>
</reference>
<dbReference type="Gene3D" id="1.20.1250.20">
    <property type="entry name" value="MFS general substrate transporter like domains"/>
    <property type="match status" value="1"/>
</dbReference>
<feature type="transmembrane region" description="Helical" evidence="7">
    <location>
        <begin position="16"/>
        <end position="33"/>
    </location>
</feature>
<dbReference type="InterPro" id="IPR011701">
    <property type="entry name" value="MFS"/>
</dbReference>
<dbReference type="Proteomes" id="UP000559256">
    <property type="component" value="Unassembled WGS sequence"/>
</dbReference>
<evidence type="ECO:0000313" key="9">
    <source>
        <dbReference type="Proteomes" id="UP000559256"/>
    </source>
</evidence>
<evidence type="ECO:0000256" key="3">
    <source>
        <dbReference type="ARBA" id="ARBA00022692"/>
    </source>
</evidence>
<keyword evidence="5 7" id="KW-0472">Membrane</keyword>
<comment type="subcellular location">
    <subcellularLocation>
        <location evidence="1">Membrane</location>
        <topology evidence="1">Multi-pass membrane protein</topology>
    </subcellularLocation>
</comment>
<dbReference type="InterPro" id="IPR036259">
    <property type="entry name" value="MFS_trans_sf"/>
</dbReference>
<feature type="transmembrane region" description="Helical" evidence="7">
    <location>
        <begin position="103"/>
        <end position="123"/>
    </location>
</feature>
<sequence>MATFGLREDTGLVGQQYSWLATAFYLTYLFFEFPSNFLLQRWKVLSIYMLCWGVVVLCLGFVQNFTHLVVLRALQGLFECCISPGFILLIGSWYTRGEHVSRALVFQATPGFTTISGLILYGIGTLEYRDQSREAWRYMSYFLGSLTLLVGLLCLYYLGTPSEVSWLTLEQKRMANARILGNQSGHDSTGTEKWKWYQVQECLVDPCFWFAGINSFLNCVPNGGIITFGSLLNVSFGFTPLEVILYQIPQINAAFPYSYHRRRPLQHQMGQPSSLFHGCSNDSAIHRVFGYESDRRRPRYQVDEMGHVLPYGFVSTVFVFGLDSDSFKSGDYMLAIQRYMTIDSECSQGEQNAHSRLHSLLLCIVQETWLARRFLELKMHPNILQESSVAPPALEWNFCLLVFVASTCLCLHLGALEAIMNVRIAWRMIYVLRNRRRDKAQLNDGLTPEEREVQGRLNGEKDLTDFENPH</sequence>
<evidence type="ECO:0000256" key="6">
    <source>
        <dbReference type="SAM" id="MobiDB-lite"/>
    </source>
</evidence>
<feature type="region of interest" description="Disordered" evidence="6">
    <location>
        <begin position="443"/>
        <end position="470"/>
    </location>
</feature>
<proteinExistence type="predicted"/>
<organism evidence="8 9">
    <name type="scientific">Tetrapyrgos nigripes</name>
    <dbReference type="NCBI Taxonomy" id="182062"/>
    <lineage>
        <taxon>Eukaryota</taxon>
        <taxon>Fungi</taxon>
        <taxon>Dikarya</taxon>
        <taxon>Basidiomycota</taxon>
        <taxon>Agaricomycotina</taxon>
        <taxon>Agaricomycetes</taxon>
        <taxon>Agaricomycetidae</taxon>
        <taxon>Agaricales</taxon>
        <taxon>Marasmiineae</taxon>
        <taxon>Marasmiaceae</taxon>
        <taxon>Tetrapyrgos</taxon>
    </lineage>
</organism>
<comment type="caution">
    <text evidence="8">The sequence shown here is derived from an EMBL/GenBank/DDBJ whole genome shotgun (WGS) entry which is preliminary data.</text>
</comment>
<evidence type="ECO:0000256" key="7">
    <source>
        <dbReference type="SAM" id="Phobius"/>
    </source>
</evidence>
<dbReference type="Pfam" id="PF07690">
    <property type="entry name" value="MFS_1"/>
    <property type="match status" value="1"/>
</dbReference>
<feature type="transmembrane region" description="Helical" evidence="7">
    <location>
        <begin position="400"/>
        <end position="426"/>
    </location>
</feature>